<dbReference type="PROSITE" id="PS50005">
    <property type="entry name" value="TPR"/>
    <property type="match status" value="1"/>
</dbReference>
<dbReference type="SUPFAM" id="SSF48452">
    <property type="entry name" value="TPR-like"/>
    <property type="match status" value="1"/>
</dbReference>
<sequence>MDAEKFELLDTKIRETTLLVSRLREEKRQVEEENAQLRQRINELEGALQEVEANASRYTPDIDSLLAQLDTLNNEEEAAVPVAEADPVEMAIDDVEAKESKSPDDYYELGRLREQKSQYDQAIAAYQEGLRLDPQHLDAMQRLAFLLEKLNRDAEAAPWWDKIWAMQGAQANPRRRRLR</sequence>
<evidence type="ECO:0000256" key="1">
    <source>
        <dbReference type="PROSITE-ProRule" id="PRU00339"/>
    </source>
</evidence>
<dbReference type="PROSITE" id="PS50293">
    <property type="entry name" value="TPR_REGION"/>
    <property type="match status" value="1"/>
</dbReference>
<evidence type="ECO:0000256" key="2">
    <source>
        <dbReference type="SAM" id="Coils"/>
    </source>
</evidence>
<feature type="coiled-coil region" evidence="2">
    <location>
        <begin position="13"/>
        <end position="54"/>
    </location>
</feature>
<accession>W4LWE3</accession>
<dbReference type="SMART" id="SM00028">
    <property type="entry name" value="TPR"/>
    <property type="match status" value="1"/>
</dbReference>
<dbReference type="Proteomes" id="UP000019141">
    <property type="component" value="Unassembled WGS sequence"/>
</dbReference>
<dbReference type="Pfam" id="PF14559">
    <property type="entry name" value="TPR_19"/>
    <property type="match status" value="1"/>
</dbReference>
<proteinExistence type="predicted"/>
<protein>
    <submittedName>
        <fullName evidence="3">Uncharacterized protein</fullName>
    </submittedName>
</protein>
<dbReference type="Gene3D" id="1.25.40.10">
    <property type="entry name" value="Tetratricopeptide repeat domain"/>
    <property type="match status" value="1"/>
</dbReference>
<dbReference type="EMBL" id="AZHW01000167">
    <property type="protein sequence ID" value="ETX02213.1"/>
    <property type="molecule type" value="Genomic_DNA"/>
</dbReference>
<keyword evidence="4" id="KW-1185">Reference proteome</keyword>
<dbReference type="InterPro" id="IPR019734">
    <property type="entry name" value="TPR_rpt"/>
</dbReference>
<feature type="repeat" description="TPR" evidence="1">
    <location>
        <begin position="103"/>
        <end position="136"/>
    </location>
</feature>
<dbReference type="InterPro" id="IPR011990">
    <property type="entry name" value="TPR-like_helical_dom_sf"/>
</dbReference>
<comment type="caution">
    <text evidence="3">The sequence shown here is derived from an EMBL/GenBank/DDBJ whole genome shotgun (WGS) entry which is preliminary data.</text>
</comment>
<evidence type="ECO:0000313" key="4">
    <source>
        <dbReference type="Proteomes" id="UP000019141"/>
    </source>
</evidence>
<dbReference type="HOGENOM" id="CLU_1507959_0_0_7"/>
<gene>
    <name evidence="3" type="ORF">ETSY1_04445</name>
</gene>
<evidence type="ECO:0000313" key="3">
    <source>
        <dbReference type="EMBL" id="ETX02213.1"/>
    </source>
</evidence>
<reference evidence="3 4" key="1">
    <citation type="journal article" date="2014" name="Nature">
        <title>An environmental bacterial taxon with a large and distinct metabolic repertoire.</title>
        <authorList>
            <person name="Wilson M.C."/>
            <person name="Mori T."/>
            <person name="Ruckert C."/>
            <person name="Uria A.R."/>
            <person name="Helf M.J."/>
            <person name="Takada K."/>
            <person name="Gernert C."/>
            <person name="Steffens U.A."/>
            <person name="Heycke N."/>
            <person name="Schmitt S."/>
            <person name="Rinke C."/>
            <person name="Helfrich E.J."/>
            <person name="Brachmann A.O."/>
            <person name="Gurgui C."/>
            <person name="Wakimoto T."/>
            <person name="Kracht M."/>
            <person name="Crusemann M."/>
            <person name="Hentschel U."/>
            <person name="Abe I."/>
            <person name="Matsunaga S."/>
            <person name="Kalinowski J."/>
            <person name="Takeyama H."/>
            <person name="Piel J."/>
        </authorList>
    </citation>
    <scope>NUCLEOTIDE SEQUENCE [LARGE SCALE GENOMIC DNA]</scope>
    <source>
        <strain evidence="4">TSY1</strain>
    </source>
</reference>
<keyword evidence="1" id="KW-0802">TPR repeat</keyword>
<name>W4LWE3_ENTF1</name>
<organism evidence="3 4">
    <name type="scientific">Entotheonella factor</name>
    <dbReference type="NCBI Taxonomy" id="1429438"/>
    <lineage>
        <taxon>Bacteria</taxon>
        <taxon>Pseudomonadati</taxon>
        <taxon>Nitrospinota/Tectimicrobiota group</taxon>
        <taxon>Candidatus Tectimicrobiota</taxon>
        <taxon>Candidatus Entotheonellia</taxon>
        <taxon>Candidatus Entotheonellales</taxon>
        <taxon>Candidatus Entotheonellaceae</taxon>
        <taxon>Candidatus Entotheonella</taxon>
    </lineage>
</organism>
<keyword evidence="2" id="KW-0175">Coiled coil</keyword>
<dbReference type="AlphaFoldDB" id="W4LWE3"/>
<dbReference type="Gene3D" id="1.20.5.340">
    <property type="match status" value="1"/>
</dbReference>